<gene>
    <name evidence="5" type="ORF">CQA01_07040</name>
</gene>
<dbReference type="InterPro" id="IPR052021">
    <property type="entry name" value="Type-I_RS_S_subunit"/>
</dbReference>
<feature type="domain" description="Type I restriction modification DNA specificity" evidence="4">
    <location>
        <begin position="28"/>
        <end position="181"/>
    </location>
</feature>
<accession>A0A512C7N2</accession>
<evidence type="ECO:0000259" key="4">
    <source>
        <dbReference type="Pfam" id="PF01420"/>
    </source>
</evidence>
<dbReference type="Proteomes" id="UP000321301">
    <property type="component" value="Unassembled WGS sequence"/>
</dbReference>
<comment type="similarity">
    <text evidence="1">Belongs to the type-I restriction system S methylase family.</text>
</comment>
<dbReference type="AlphaFoldDB" id="A0A512C7N2"/>
<dbReference type="CDD" id="cd17256">
    <property type="entry name" value="RMtype1_S_EcoJA65PI-TRD1-CR1_like"/>
    <property type="match status" value="1"/>
</dbReference>
<dbReference type="EMBL" id="BJYV01000001">
    <property type="protein sequence ID" value="GEO20170.1"/>
    <property type="molecule type" value="Genomic_DNA"/>
</dbReference>
<evidence type="ECO:0000256" key="2">
    <source>
        <dbReference type="ARBA" id="ARBA00022747"/>
    </source>
</evidence>
<dbReference type="Gene3D" id="3.90.220.20">
    <property type="entry name" value="DNA methylase specificity domains"/>
    <property type="match status" value="2"/>
</dbReference>
<dbReference type="GO" id="GO:0009307">
    <property type="term" value="P:DNA restriction-modification system"/>
    <property type="evidence" value="ECO:0007669"/>
    <property type="project" value="UniProtKB-KW"/>
</dbReference>
<dbReference type="PANTHER" id="PTHR30408">
    <property type="entry name" value="TYPE-1 RESTRICTION ENZYME ECOKI SPECIFICITY PROTEIN"/>
    <property type="match status" value="1"/>
</dbReference>
<keyword evidence="6" id="KW-1185">Reference proteome</keyword>
<dbReference type="SUPFAM" id="SSF116734">
    <property type="entry name" value="DNA methylase specificity domain"/>
    <property type="match status" value="2"/>
</dbReference>
<dbReference type="GO" id="GO:0003677">
    <property type="term" value="F:DNA binding"/>
    <property type="evidence" value="ECO:0007669"/>
    <property type="project" value="UniProtKB-KW"/>
</dbReference>
<evidence type="ECO:0000313" key="5">
    <source>
        <dbReference type="EMBL" id="GEO20170.1"/>
    </source>
</evidence>
<evidence type="ECO:0000313" key="6">
    <source>
        <dbReference type="Proteomes" id="UP000321301"/>
    </source>
</evidence>
<protein>
    <submittedName>
        <fullName evidence="5">Putative type-1 restriction enzyme HindVIIP specificity protein</fullName>
    </submittedName>
</protein>
<dbReference type="PANTHER" id="PTHR30408:SF13">
    <property type="entry name" value="TYPE I RESTRICTION ENZYME HINDI SPECIFICITY SUBUNIT"/>
    <property type="match status" value="1"/>
</dbReference>
<evidence type="ECO:0000256" key="1">
    <source>
        <dbReference type="ARBA" id="ARBA00010923"/>
    </source>
</evidence>
<dbReference type="Pfam" id="PF01420">
    <property type="entry name" value="Methylase_S"/>
    <property type="match status" value="1"/>
</dbReference>
<sequence length="460" mass="51466">MSEWKELKLVDCTINGNISYGIVQPGQDDRYGVPIIRVNNFKNGMLDTDSVLKVESNIEAKHSKTRLKGGEVLLTLVGSTGQTAIVPEKLKGWNVARAVAVIRVKPEIGAKWINLWLRSSKASQHLNSRANTTVQKTLNLKDVKSIPISIPPESERKSVEHIIFSIDDKIELNRQMNQTLEAMAQALFKSWFVDFDPVMDNALAAGNDIPEGLQEMAEKRALVPHSKKLISKSPELAKEFPSSFVYNETLGKWIPEGWEVKTIGVITAKVTDGTHSTVKDDPDGNCFLLSCKNIKNGQILITENDRKINSQTLQQLRKRTGLQINDVLLTTVGTIGEVALVTKVPNNYELQRSVAIIRGDDSKVLHHFLHQYIKSKFFQNEALNRSKGSVQTCLFLGAINSVPVLMPTYKIIESFQNNIESSHLKIVLNQEQSKTLTKLRDSLLPELISGRVRVQDEIIK</sequence>
<name>A0A512C7N2_9BACT</name>
<evidence type="ECO:0000256" key="3">
    <source>
        <dbReference type="ARBA" id="ARBA00023125"/>
    </source>
</evidence>
<organism evidence="5 6">
    <name type="scientific">Cyclobacterium qasimii</name>
    <dbReference type="NCBI Taxonomy" id="1350429"/>
    <lineage>
        <taxon>Bacteria</taxon>
        <taxon>Pseudomonadati</taxon>
        <taxon>Bacteroidota</taxon>
        <taxon>Cytophagia</taxon>
        <taxon>Cytophagales</taxon>
        <taxon>Cyclobacteriaceae</taxon>
        <taxon>Cyclobacterium</taxon>
    </lineage>
</organism>
<proteinExistence type="inferred from homology"/>
<dbReference type="InterPro" id="IPR044946">
    <property type="entry name" value="Restrct_endonuc_typeI_TRD_sf"/>
</dbReference>
<keyword evidence="3" id="KW-0238">DNA-binding</keyword>
<keyword evidence="2" id="KW-0680">Restriction system</keyword>
<comment type="caution">
    <text evidence="5">The sequence shown here is derived from an EMBL/GenBank/DDBJ whole genome shotgun (WGS) entry which is preliminary data.</text>
</comment>
<dbReference type="InterPro" id="IPR000055">
    <property type="entry name" value="Restrct_endonuc_typeI_TRD"/>
</dbReference>
<dbReference type="RefSeq" id="WP_020893614.1">
    <property type="nucleotide sequence ID" value="NZ_BJYV01000001.1"/>
</dbReference>
<reference evidence="5 6" key="1">
    <citation type="submission" date="2019-07" db="EMBL/GenBank/DDBJ databases">
        <title>Whole genome shotgun sequence of Cyclobacterium qasimii NBRC 106168.</title>
        <authorList>
            <person name="Hosoyama A."/>
            <person name="Uohara A."/>
            <person name="Ohji S."/>
            <person name="Ichikawa N."/>
        </authorList>
    </citation>
    <scope>NUCLEOTIDE SEQUENCE [LARGE SCALE GENOMIC DNA]</scope>
    <source>
        <strain evidence="5 6">NBRC 106168</strain>
    </source>
</reference>